<comment type="caution">
    <text evidence="1">The sequence shown here is derived from an EMBL/GenBank/DDBJ whole genome shotgun (WGS) entry which is preliminary data.</text>
</comment>
<accession>A0A415SAN5</accession>
<sequence length="178" mass="21162">MEQEIKKFMENHQMIGNSDACNYHMALGFYYAYSADAYRLAEMLENGELFDEMEVSIVIMNLYIADNTLRYFQKKLGLPTGRFRTSETICFKKGKLELGKLTGDVEDILATAKQWLPERRKKSDEIYSLRQIFLYEAALWIFYLAGKEINYYFLDHTYWENRMEVMSEKEKKDEIISK</sequence>
<proteinExistence type="predicted"/>
<dbReference type="AlphaFoldDB" id="A0A415SAN5"/>
<dbReference type="EMBL" id="QRQE01000013">
    <property type="protein sequence ID" value="RHM77644.1"/>
    <property type="molecule type" value="Genomic_DNA"/>
</dbReference>
<gene>
    <name evidence="1" type="ORF">DWZ50_06780</name>
</gene>
<organism evidence="1 2">
    <name type="scientific">Mediterraneibacter gnavus</name>
    <name type="common">Ruminococcus gnavus</name>
    <dbReference type="NCBI Taxonomy" id="33038"/>
    <lineage>
        <taxon>Bacteria</taxon>
        <taxon>Bacillati</taxon>
        <taxon>Bacillota</taxon>
        <taxon>Clostridia</taxon>
        <taxon>Lachnospirales</taxon>
        <taxon>Lachnospiraceae</taxon>
        <taxon>Mediterraneibacter</taxon>
    </lineage>
</organism>
<protein>
    <submittedName>
        <fullName evidence="1">Uncharacterized protein</fullName>
    </submittedName>
</protein>
<evidence type="ECO:0000313" key="1">
    <source>
        <dbReference type="EMBL" id="RHM77644.1"/>
    </source>
</evidence>
<name>A0A415SAN5_MEDGN</name>
<reference evidence="1 2" key="1">
    <citation type="submission" date="2018-08" db="EMBL/GenBank/DDBJ databases">
        <title>A genome reference for cultivated species of the human gut microbiota.</title>
        <authorList>
            <person name="Zou Y."/>
            <person name="Xue W."/>
            <person name="Luo G."/>
        </authorList>
    </citation>
    <scope>NUCLEOTIDE SEQUENCE [LARGE SCALE GENOMIC DNA]</scope>
    <source>
        <strain evidence="1 2">AF33-12</strain>
    </source>
</reference>
<dbReference type="Proteomes" id="UP000285610">
    <property type="component" value="Unassembled WGS sequence"/>
</dbReference>
<evidence type="ECO:0000313" key="2">
    <source>
        <dbReference type="Proteomes" id="UP000285610"/>
    </source>
</evidence>